<feature type="transmembrane region" description="Helical" evidence="7">
    <location>
        <begin position="207"/>
        <end position="231"/>
    </location>
</feature>
<evidence type="ECO:0000256" key="4">
    <source>
        <dbReference type="ARBA" id="ARBA00022692"/>
    </source>
</evidence>
<dbReference type="InterPro" id="IPR000515">
    <property type="entry name" value="MetI-like"/>
</dbReference>
<feature type="domain" description="ABC transmembrane type-1" evidence="8">
    <location>
        <begin position="71"/>
        <end position="288"/>
    </location>
</feature>
<dbReference type="Gene3D" id="1.10.3720.10">
    <property type="entry name" value="MetI-like"/>
    <property type="match status" value="1"/>
</dbReference>
<sequence>MAAKLYKQRYLYLMLAPAVIAVLIFHYIPLAGWTMAFKRYQVGLSIWDVPWVGWDNFKMFFVQSKDYIYLLRNTLSMNLMSIVINLSFGLILAILFNEIRIRFFLKTIQTVSFFPFFISYVITYSIANSFLAQNSGILNQLLVKWGILSQGLNILGDGKYAWFLVVALEAWKSIGYISIIFLASISAIPTDQYEAADIDGASRIQKIWNITIPNLMPTLIVILILNSGWVLNSNFELYFMFTNPTNWERMEVLDMYIYKFGLKQLDYSYATAVGIIKTVVSILLVFSVNALSKKFTERSIF</sequence>
<feature type="transmembrane region" description="Helical" evidence="7">
    <location>
        <begin position="75"/>
        <end position="96"/>
    </location>
</feature>
<feature type="transmembrane region" description="Helical" evidence="7">
    <location>
        <begin position="108"/>
        <end position="127"/>
    </location>
</feature>
<accession>A0AA96RAV9</accession>
<dbReference type="GO" id="GO:0005886">
    <property type="term" value="C:plasma membrane"/>
    <property type="evidence" value="ECO:0007669"/>
    <property type="project" value="UniProtKB-SubCell"/>
</dbReference>
<evidence type="ECO:0000256" key="6">
    <source>
        <dbReference type="ARBA" id="ARBA00023136"/>
    </source>
</evidence>
<comment type="subcellular location">
    <subcellularLocation>
        <location evidence="1 7">Cell membrane</location>
        <topology evidence="1 7">Multi-pass membrane protein</topology>
    </subcellularLocation>
</comment>
<gene>
    <name evidence="9" type="ORF">MJA45_14400</name>
</gene>
<name>A0AA96RAV9_9BACL</name>
<dbReference type="PROSITE" id="PS50928">
    <property type="entry name" value="ABC_TM1"/>
    <property type="match status" value="1"/>
</dbReference>
<dbReference type="Proteomes" id="UP001305702">
    <property type="component" value="Chromosome"/>
</dbReference>
<reference evidence="9 10" key="1">
    <citation type="submission" date="2022-02" db="EMBL/GenBank/DDBJ databases">
        <title>Paenibacillus sp. MBLB1776 Whole Genome Shotgun Sequencing.</title>
        <authorList>
            <person name="Hwang C.Y."/>
            <person name="Cho E.-S."/>
            <person name="Seo M.-J."/>
        </authorList>
    </citation>
    <scope>NUCLEOTIDE SEQUENCE [LARGE SCALE GENOMIC DNA]</scope>
    <source>
        <strain evidence="9 10">MBLB1776</strain>
    </source>
</reference>
<dbReference type="InterPro" id="IPR050809">
    <property type="entry name" value="UgpAE/MalFG_permease"/>
</dbReference>
<keyword evidence="6 7" id="KW-0472">Membrane</keyword>
<dbReference type="SUPFAM" id="SSF161098">
    <property type="entry name" value="MetI-like"/>
    <property type="match status" value="1"/>
</dbReference>
<dbReference type="PANTHER" id="PTHR43227:SF11">
    <property type="entry name" value="BLL4140 PROTEIN"/>
    <property type="match status" value="1"/>
</dbReference>
<proteinExistence type="inferred from homology"/>
<evidence type="ECO:0000256" key="1">
    <source>
        <dbReference type="ARBA" id="ARBA00004651"/>
    </source>
</evidence>
<keyword evidence="10" id="KW-1185">Reference proteome</keyword>
<dbReference type="AlphaFoldDB" id="A0AA96RAV9"/>
<dbReference type="InterPro" id="IPR035906">
    <property type="entry name" value="MetI-like_sf"/>
</dbReference>
<protein>
    <submittedName>
        <fullName evidence="9">ABC transporter permease subunit</fullName>
    </submittedName>
</protein>
<keyword evidence="4 7" id="KW-0812">Transmembrane</keyword>
<feature type="transmembrane region" description="Helical" evidence="7">
    <location>
        <begin position="160"/>
        <end position="186"/>
    </location>
</feature>
<dbReference type="KEGG" id="paun:MJA45_14400"/>
<keyword evidence="3" id="KW-1003">Cell membrane</keyword>
<comment type="similarity">
    <text evidence="7">Belongs to the binding-protein-dependent transport system permease family.</text>
</comment>
<evidence type="ECO:0000256" key="2">
    <source>
        <dbReference type="ARBA" id="ARBA00022448"/>
    </source>
</evidence>
<dbReference type="PANTHER" id="PTHR43227">
    <property type="entry name" value="BLL4140 PROTEIN"/>
    <property type="match status" value="1"/>
</dbReference>
<evidence type="ECO:0000313" key="9">
    <source>
        <dbReference type="EMBL" id="WNQ08845.1"/>
    </source>
</evidence>
<evidence type="ECO:0000256" key="5">
    <source>
        <dbReference type="ARBA" id="ARBA00022989"/>
    </source>
</evidence>
<evidence type="ECO:0000256" key="7">
    <source>
        <dbReference type="RuleBase" id="RU363032"/>
    </source>
</evidence>
<feature type="transmembrane region" description="Helical" evidence="7">
    <location>
        <begin position="267"/>
        <end position="291"/>
    </location>
</feature>
<evidence type="ECO:0000259" key="8">
    <source>
        <dbReference type="PROSITE" id="PS50928"/>
    </source>
</evidence>
<dbReference type="RefSeq" id="WP_315602612.1">
    <property type="nucleotide sequence ID" value="NZ_CP130318.1"/>
</dbReference>
<keyword evidence="2 7" id="KW-0813">Transport</keyword>
<dbReference type="GO" id="GO:0055085">
    <property type="term" value="P:transmembrane transport"/>
    <property type="evidence" value="ECO:0007669"/>
    <property type="project" value="InterPro"/>
</dbReference>
<dbReference type="EMBL" id="CP130318">
    <property type="protein sequence ID" value="WNQ08845.1"/>
    <property type="molecule type" value="Genomic_DNA"/>
</dbReference>
<evidence type="ECO:0000313" key="10">
    <source>
        <dbReference type="Proteomes" id="UP001305702"/>
    </source>
</evidence>
<feature type="transmembrane region" description="Helical" evidence="7">
    <location>
        <begin position="12"/>
        <end position="30"/>
    </location>
</feature>
<dbReference type="CDD" id="cd06261">
    <property type="entry name" value="TM_PBP2"/>
    <property type="match status" value="1"/>
</dbReference>
<evidence type="ECO:0000256" key="3">
    <source>
        <dbReference type="ARBA" id="ARBA00022475"/>
    </source>
</evidence>
<dbReference type="Pfam" id="PF00528">
    <property type="entry name" value="BPD_transp_1"/>
    <property type="match status" value="1"/>
</dbReference>
<organism evidence="9 10">
    <name type="scientific">Paenibacillus aurantius</name>
    <dbReference type="NCBI Taxonomy" id="2918900"/>
    <lineage>
        <taxon>Bacteria</taxon>
        <taxon>Bacillati</taxon>
        <taxon>Bacillota</taxon>
        <taxon>Bacilli</taxon>
        <taxon>Bacillales</taxon>
        <taxon>Paenibacillaceae</taxon>
        <taxon>Paenibacillus</taxon>
    </lineage>
</organism>
<keyword evidence="5 7" id="KW-1133">Transmembrane helix</keyword>